<accession>A0A514CUC1</accession>
<dbReference type="EMBL" id="MK962630">
    <property type="protein sequence ID" value="QDH84063.1"/>
    <property type="molecule type" value="Genomic_DNA"/>
</dbReference>
<gene>
    <name evidence="1" type="ORF">Axy11_016</name>
</gene>
<sequence>MSNPKIYQAENFSLATIIPEGSDKEQVAIIIVMPDGTQFGYDLGELNSHILQYLSSAFVQLRQRVVTNETIH</sequence>
<evidence type="ECO:0000313" key="2">
    <source>
        <dbReference type="Proteomes" id="UP000317048"/>
    </source>
</evidence>
<proteinExistence type="predicted"/>
<organism evidence="1 2">
    <name type="scientific">Achromobacter phage vB_AxyP_19-32_Axy11</name>
    <dbReference type="NCBI Taxonomy" id="2591042"/>
    <lineage>
        <taxon>Viruses</taxon>
        <taxon>Duplodnaviria</taxon>
        <taxon>Heunggongvirae</taxon>
        <taxon>Uroviricota</taxon>
        <taxon>Caudoviricetes</taxon>
        <taxon>Schitoviridae</taxon>
        <taxon>Rothmandenesvirinae</taxon>
        <taxon>Pourcelvirus</taxon>
        <taxon>Pourcelvirus Axy11</taxon>
    </lineage>
</organism>
<evidence type="ECO:0000313" key="1">
    <source>
        <dbReference type="EMBL" id="QDH84063.1"/>
    </source>
</evidence>
<name>A0A514CUC1_9CAUD</name>
<dbReference type="Proteomes" id="UP000317048">
    <property type="component" value="Segment"/>
</dbReference>
<keyword evidence="2" id="KW-1185">Reference proteome</keyword>
<protein>
    <submittedName>
        <fullName evidence="1">Uncharacterized protein</fullName>
    </submittedName>
</protein>
<reference evidence="1 2" key="1">
    <citation type="submission" date="2019-05" db="EMBL/GenBank/DDBJ databases">
        <title>Complete genome sequence of sixteen phages from Abidjan, cote d'Ivoire, isolated on a single strain of Achromobacter xylosoxidans.</title>
        <authorList>
            <person name="Essoh C."/>
            <person name="Vernadet J.-P."/>
            <person name="Vergnaud G."/>
            <person name="Pourcel C."/>
        </authorList>
    </citation>
    <scope>NUCLEOTIDE SEQUENCE [LARGE SCALE GENOMIC DNA]</scope>
</reference>